<dbReference type="Gene3D" id="3.40.1760.10">
    <property type="entry name" value="YfbM-like super family"/>
    <property type="match status" value="1"/>
</dbReference>
<dbReference type="EMBL" id="JANCPR020000001">
    <property type="protein sequence ID" value="MDJ1130658.1"/>
    <property type="molecule type" value="Genomic_DNA"/>
</dbReference>
<keyword evidence="2" id="KW-1185">Reference proteome</keyword>
<name>A0ABT6ZNN9_9ACTN</name>
<dbReference type="InterPro" id="IPR015068">
    <property type="entry name" value="DUF1877"/>
</dbReference>
<dbReference type="Proteomes" id="UP001214441">
    <property type="component" value="Unassembled WGS sequence"/>
</dbReference>
<proteinExistence type="predicted"/>
<organism evidence="1 2">
    <name type="scientific">Streptomyces iconiensis</name>
    <dbReference type="NCBI Taxonomy" id="1384038"/>
    <lineage>
        <taxon>Bacteria</taxon>
        <taxon>Bacillati</taxon>
        <taxon>Actinomycetota</taxon>
        <taxon>Actinomycetes</taxon>
        <taxon>Kitasatosporales</taxon>
        <taxon>Streptomycetaceae</taxon>
        <taxon>Streptomyces</taxon>
    </lineage>
</organism>
<sequence>MGMIANYARLTPTQLDRALRDPEWAHTHVLELERAAWQAGQPAPSQARFLDIDKTWGALAVLLSGKNVPVEVIFGDAGIPGAPSWGTSPPHALAPERVALAAELLGRISGAELTEGADTEKLEREDVCPAIWDEGEDALEYVRKHYEPLVEFVTAAAGEGEALLVWLN</sequence>
<comment type="caution">
    <text evidence="1">The sequence shown here is derived from an EMBL/GenBank/DDBJ whole genome shotgun (WGS) entry which is preliminary data.</text>
</comment>
<dbReference type="Pfam" id="PF08974">
    <property type="entry name" value="DUF1877"/>
    <property type="match status" value="1"/>
</dbReference>
<dbReference type="RefSeq" id="WP_274039674.1">
    <property type="nucleotide sequence ID" value="NZ_JANCPR020000001.1"/>
</dbReference>
<evidence type="ECO:0000313" key="2">
    <source>
        <dbReference type="Proteomes" id="UP001214441"/>
    </source>
</evidence>
<protein>
    <submittedName>
        <fullName evidence="1">YfbM family protein</fullName>
    </submittedName>
</protein>
<accession>A0ABT6ZNN9</accession>
<dbReference type="SUPFAM" id="SSF111069">
    <property type="entry name" value="Hypothetical protein yfbM"/>
    <property type="match status" value="1"/>
</dbReference>
<evidence type="ECO:0000313" key="1">
    <source>
        <dbReference type="EMBL" id="MDJ1130658.1"/>
    </source>
</evidence>
<dbReference type="InterPro" id="IPR035944">
    <property type="entry name" value="YfbM-like_sf"/>
</dbReference>
<reference evidence="1 2" key="1">
    <citation type="submission" date="2023-05" db="EMBL/GenBank/DDBJ databases">
        <title>Streptantibioticus silvisoli sp. nov., acidotolerant actinomycetes 1 from pine litter.</title>
        <authorList>
            <person name="Swiecimska M."/>
            <person name="Golinska P."/>
            <person name="Sangal V."/>
            <person name="Wachnowicz B."/>
            <person name="Goodfellow M."/>
        </authorList>
    </citation>
    <scope>NUCLEOTIDE SEQUENCE [LARGE SCALE GENOMIC DNA]</scope>
    <source>
        <strain evidence="1 2">DSM 42109</strain>
    </source>
</reference>
<gene>
    <name evidence="1" type="ORF">NMN56_001575</name>
</gene>